<keyword evidence="5" id="KW-0812">Transmembrane</keyword>
<organism evidence="7 8">
    <name type="scientific">Rhodotorula mucilaginosa</name>
    <name type="common">Yeast</name>
    <name type="synonym">Rhodotorula rubra</name>
    <dbReference type="NCBI Taxonomy" id="5537"/>
    <lineage>
        <taxon>Eukaryota</taxon>
        <taxon>Fungi</taxon>
        <taxon>Dikarya</taxon>
        <taxon>Basidiomycota</taxon>
        <taxon>Pucciniomycotina</taxon>
        <taxon>Microbotryomycetes</taxon>
        <taxon>Sporidiobolales</taxon>
        <taxon>Sporidiobolaceae</taxon>
        <taxon>Rhodotorula</taxon>
    </lineage>
</organism>
<protein>
    <recommendedName>
        <fullName evidence="6">NADH:flavin oxidoreductase/NADH oxidase N-terminal domain-containing protein</fullName>
    </recommendedName>
</protein>
<keyword evidence="3" id="KW-0288">FMN</keyword>
<keyword evidence="2" id="KW-0285">Flavoprotein</keyword>
<dbReference type="PANTHER" id="PTHR43656:SF2">
    <property type="entry name" value="BINDING OXIDOREDUCTASE, PUTATIVE (AFU_ORTHOLOGUE AFUA_2G08260)-RELATED"/>
    <property type="match status" value="1"/>
</dbReference>
<dbReference type="InterPro" id="IPR001155">
    <property type="entry name" value="OxRdtase_FMN_N"/>
</dbReference>
<feature type="domain" description="NADH:flavin oxidoreductase/NADH oxidase N-terminal" evidence="6">
    <location>
        <begin position="171"/>
        <end position="385"/>
    </location>
</feature>
<dbReference type="GO" id="GO:0010181">
    <property type="term" value="F:FMN binding"/>
    <property type="evidence" value="ECO:0007669"/>
    <property type="project" value="InterPro"/>
</dbReference>
<evidence type="ECO:0000256" key="4">
    <source>
        <dbReference type="ARBA" id="ARBA00023002"/>
    </source>
</evidence>
<keyword evidence="5" id="KW-0472">Membrane</keyword>
<gene>
    <name evidence="7" type="ORF">C6P46_001794</name>
</gene>
<keyword evidence="4" id="KW-0560">Oxidoreductase</keyword>
<evidence type="ECO:0000259" key="6">
    <source>
        <dbReference type="Pfam" id="PF00724"/>
    </source>
</evidence>
<proteinExistence type="inferred from homology"/>
<dbReference type="AlphaFoldDB" id="A0A9P6VUR8"/>
<dbReference type="Proteomes" id="UP000777482">
    <property type="component" value="Unassembled WGS sequence"/>
</dbReference>
<dbReference type="InterPro" id="IPR013785">
    <property type="entry name" value="Aldolase_TIM"/>
</dbReference>
<keyword evidence="5" id="KW-1133">Transmembrane helix</keyword>
<evidence type="ECO:0000256" key="3">
    <source>
        <dbReference type="ARBA" id="ARBA00022643"/>
    </source>
</evidence>
<evidence type="ECO:0000256" key="5">
    <source>
        <dbReference type="SAM" id="Phobius"/>
    </source>
</evidence>
<dbReference type="OrthoDB" id="1663137at2759"/>
<dbReference type="Gene3D" id="3.20.20.70">
    <property type="entry name" value="Aldolase class I"/>
    <property type="match status" value="1"/>
</dbReference>
<feature type="transmembrane region" description="Helical" evidence="5">
    <location>
        <begin position="485"/>
        <end position="508"/>
    </location>
</feature>
<name>A0A9P6VUR8_RHOMI</name>
<dbReference type="InterPro" id="IPR051799">
    <property type="entry name" value="NADH_flavin_oxidoreductase"/>
</dbReference>
<comment type="similarity">
    <text evidence="1">Belongs to the NADH:flavin oxidoreductase/NADH oxidase family.</text>
</comment>
<dbReference type="SUPFAM" id="SSF51395">
    <property type="entry name" value="FMN-linked oxidoreductases"/>
    <property type="match status" value="1"/>
</dbReference>
<evidence type="ECO:0000256" key="2">
    <source>
        <dbReference type="ARBA" id="ARBA00022630"/>
    </source>
</evidence>
<dbReference type="Pfam" id="PF00724">
    <property type="entry name" value="Oxidored_FMN"/>
    <property type="match status" value="1"/>
</dbReference>
<accession>A0A9P6VUR8</accession>
<sequence length="516" mass="55651">MPSSTAKEEIQAIKNAVQLPCGRSLPNRLAPMEELLGLGELEEALYESWSTAGYGMIITGNVQVSPDHLGLPFDIAVPNPDDVDPGSAAAAVRRGFSRWAKACKPTRQQDSTTGPPPPLAIMQLNHPGRQSMRRFCGRPASEPALAPSAVPLVVGTHPLAHWLSGLLWGSPRAMTEGDIDRVVEQFVAGAKLAHETGWDGVELHASHGYLLAQFMSPKVNRRTDAYGGSARHRLTLLFRIIDAIRAELPQGNGFVLGVKLNSSDYVKGGLTEQDALDNVKWIAEHGGVDFIEISGEFLNLLKPPNRPSAREAFFDAFSQRARWVISTLPASTLSSPPPLILLTGGLRTRSGIASVLSSPSKTPPTADLVGLGRPAAADPYLPLRLVNPSVPSRMACAPEYDSLAGVRMIRWLFGWLSIAGPGLDVMYHTMLMRQIALRRVAAKRRAAGTRPGEDDSGVDVPLRRGADDDDEHALSSFWILAWRVYVAPLIPVPGWLVGLAGGLAFALVGRRWKGGD</sequence>
<dbReference type="GO" id="GO:0016491">
    <property type="term" value="F:oxidoreductase activity"/>
    <property type="evidence" value="ECO:0007669"/>
    <property type="project" value="UniProtKB-KW"/>
</dbReference>
<dbReference type="EMBL" id="PUHQ01000153">
    <property type="protein sequence ID" value="KAG0654303.1"/>
    <property type="molecule type" value="Genomic_DNA"/>
</dbReference>
<evidence type="ECO:0000313" key="8">
    <source>
        <dbReference type="Proteomes" id="UP000777482"/>
    </source>
</evidence>
<comment type="caution">
    <text evidence="7">The sequence shown here is derived from an EMBL/GenBank/DDBJ whole genome shotgun (WGS) entry which is preliminary data.</text>
</comment>
<keyword evidence="8" id="KW-1185">Reference proteome</keyword>
<reference evidence="7 8" key="1">
    <citation type="submission" date="2020-11" db="EMBL/GenBank/DDBJ databases">
        <title>Kefir isolates.</title>
        <authorList>
            <person name="Marcisauskas S."/>
            <person name="Kim Y."/>
            <person name="Blasche S."/>
        </authorList>
    </citation>
    <scope>NUCLEOTIDE SEQUENCE [LARGE SCALE GENOMIC DNA]</scope>
    <source>
        <strain evidence="7 8">KR</strain>
    </source>
</reference>
<evidence type="ECO:0000256" key="1">
    <source>
        <dbReference type="ARBA" id="ARBA00005979"/>
    </source>
</evidence>
<dbReference type="PANTHER" id="PTHR43656">
    <property type="entry name" value="BINDING OXIDOREDUCTASE, PUTATIVE (AFU_ORTHOLOGUE AFUA_2G08260)-RELATED"/>
    <property type="match status" value="1"/>
</dbReference>
<evidence type="ECO:0000313" key="7">
    <source>
        <dbReference type="EMBL" id="KAG0654303.1"/>
    </source>
</evidence>